<comment type="caution">
    <text evidence="2">The sequence shown here is derived from an EMBL/GenBank/DDBJ whole genome shotgun (WGS) entry which is preliminary data.</text>
</comment>
<sequence>MSSESRRGSKYGKRMVDCSAFQHDGLAPTRSSVDSASFKVHILQRNKTIDKWPVLLWFYLKTLGLYHSGRLVCSKLCAKCQRKNKPNTLCYTEEMCKVCDSLMWDHRGVRLEITDHDIGSSFFNHMGSGLLSLLWLLIITGTTVASIVLVISDLNHGQHDVVHVMAWTGMKLLLYIGPFACLTSVIHHFSPTILLGSWANALAVEFLIHRLRIVNMAHKKCAGYACFLGSLTIIASECIKIAVSHTDPDLVSPVMVHEIKSGASKIIPLHLFVIIEGFTNFGGFCFLVYLLRSSYESEIRLVIKFLHHNIEDTDLCRSRLAEAFDAHHTFREFASGWIAMNLLLCTVCLLLELHLWIINTELTIFQYEHTFILIVVLIAPIVSLGNVDVDYLWNRLVCQVSRQRTTQQEQQWDKLMQFLQEQRAGSRPWQAVLAFFLSTIAIFSAIQFHLLSHNH</sequence>
<feature type="transmembrane region" description="Helical" evidence="1">
    <location>
        <begin position="266"/>
        <end position="291"/>
    </location>
</feature>
<feature type="transmembrane region" description="Helical" evidence="1">
    <location>
        <begin position="172"/>
        <end position="201"/>
    </location>
</feature>
<gene>
    <name evidence="2" type="ORF">P5673_031988</name>
</gene>
<dbReference type="AlphaFoldDB" id="A0AAD9PRX7"/>
<protein>
    <submittedName>
        <fullName evidence="2">Uncharacterized protein</fullName>
    </submittedName>
</protein>
<evidence type="ECO:0000313" key="2">
    <source>
        <dbReference type="EMBL" id="KAK2547964.1"/>
    </source>
</evidence>
<keyword evidence="1" id="KW-0472">Membrane</keyword>
<feature type="transmembrane region" description="Helical" evidence="1">
    <location>
        <begin position="337"/>
        <end position="358"/>
    </location>
</feature>
<keyword evidence="1" id="KW-0812">Transmembrane</keyword>
<feature type="transmembrane region" description="Helical" evidence="1">
    <location>
        <begin position="130"/>
        <end position="152"/>
    </location>
</feature>
<feature type="transmembrane region" description="Helical" evidence="1">
    <location>
        <begin position="370"/>
        <end position="393"/>
    </location>
</feature>
<keyword evidence="3" id="KW-1185">Reference proteome</keyword>
<reference evidence="2" key="2">
    <citation type="journal article" date="2023" name="Science">
        <title>Genomic signatures of disease resistance in endangered staghorn corals.</title>
        <authorList>
            <person name="Vollmer S.V."/>
            <person name="Selwyn J.D."/>
            <person name="Despard B.A."/>
            <person name="Roesel C.L."/>
        </authorList>
    </citation>
    <scope>NUCLEOTIDE SEQUENCE</scope>
    <source>
        <strain evidence="2">K2</strain>
    </source>
</reference>
<keyword evidence="1" id="KW-1133">Transmembrane helix</keyword>
<proteinExistence type="predicted"/>
<name>A0AAD9PRX7_ACRCE</name>
<dbReference type="EMBL" id="JARQWQ010000161">
    <property type="protein sequence ID" value="KAK2547964.1"/>
    <property type="molecule type" value="Genomic_DNA"/>
</dbReference>
<feature type="transmembrane region" description="Helical" evidence="1">
    <location>
        <begin position="222"/>
        <end position="246"/>
    </location>
</feature>
<reference evidence="2" key="1">
    <citation type="journal article" date="2023" name="G3 (Bethesda)">
        <title>Whole genome assembly and annotation of the endangered Caribbean coral Acropora cervicornis.</title>
        <authorList>
            <person name="Selwyn J.D."/>
            <person name="Vollmer S.V."/>
        </authorList>
    </citation>
    <scope>NUCLEOTIDE SEQUENCE</scope>
    <source>
        <strain evidence="2">K2</strain>
    </source>
</reference>
<evidence type="ECO:0000256" key="1">
    <source>
        <dbReference type="SAM" id="Phobius"/>
    </source>
</evidence>
<feature type="transmembrane region" description="Helical" evidence="1">
    <location>
        <begin position="431"/>
        <end position="450"/>
    </location>
</feature>
<organism evidence="2 3">
    <name type="scientific">Acropora cervicornis</name>
    <name type="common">Staghorn coral</name>
    <dbReference type="NCBI Taxonomy" id="6130"/>
    <lineage>
        <taxon>Eukaryota</taxon>
        <taxon>Metazoa</taxon>
        <taxon>Cnidaria</taxon>
        <taxon>Anthozoa</taxon>
        <taxon>Hexacorallia</taxon>
        <taxon>Scleractinia</taxon>
        <taxon>Astrocoeniina</taxon>
        <taxon>Acroporidae</taxon>
        <taxon>Acropora</taxon>
    </lineage>
</organism>
<accession>A0AAD9PRX7</accession>
<dbReference type="Proteomes" id="UP001249851">
    <property type="component" value="Unassembled WGS sequence"/>
</dbReference>
<evidence type="ECO:0000313" key="3">
    <source>
        <dbReference type="Proteomes" id="UP001249851"/>
    </source>
</evidence>